<evidence type="ECO:0000256" key="1">
    <source>
        <dbReference type="ARBA" id="ARBA00009437"/>
    </source>
</evidence>
<evidence type="ECO:0000313" key="6">
    <source>
        <dbReference type="EMBL" id="TEA27657.1"/>
    </source>
</evidence>
<dbReference type="EMBL" id="AWGA01000024">
    <property type="protein sequence ID" value="TEA27657.1"/>
    <property type="molecule type" value="Genomic_DNA"/>
</dbReference>
<dbReference type="GO" id="GO:0000976">
    <property type="term" value="F:transcription cis-regulatory region binding"/>
    <property type="evidence" value="ECO:0007669"/>
    <property type="project" value="TreeGrafter"/>
</dbReference>
<gene>
    <name evidence="6" type="primary">ilvY</name>
    <name evidence="6" type="ORF">O970_02610</name>
</gene>
<keyword evidence="3" id="KW-0238">DNA-binding</keyword>
<dbReference type="Gene3D" id="1.10.10.10">
    <property type="entry name" value="Winged helix-like DNA-binding domain superfamily/Winged helix DNA-binding domain"/>
    <property type="match status" value="1"/>
</dbReference>
<keyword evidence="7" id="KW-1185">Reference proteome</keyword>
<reference evidence="6 7" key="1">
    <citation type="journal article" date="2014" name="Appl. Environ. Microbiol.">
        <title>Genomic features of a bumble bee symbiont reflect its host environment.</title>
        <authorList>
            <person name="Martinson V.G."/>
            <person name="Magoc T."/>
            <person name="Koch H."/>
            <person name="Salzberg S.L."/>
            <person name="Moran N.A."/>
        </authorList>
    </citation>
    <scope>NUCLEOTIDE SEQUENCE [LARGE SCALE GENOMIC DNA]</scope>
    <source>
        <strain evidence="6 7">Bimp</strain>
    </source>
</reference>
<sequence length="296" mass="33736">MKIRDLHLFLHLCETHNFNTTAKANYISPSTLSRQIQRLEQKLGQSLFIRDNRTVQITEAGMIFKLFANQTIQSYKQLEQTFKANATHLVGELRLFCSVTAAYSHLPEILDSFRASYPAVDITLTTGDAADAVMKIQNNEADLVIAGRPKQLPAGIEFTKIGEIEMALYIPKLRTYFSERLHHPKPDWKHIPFILPQHGPSRRKIDRWFTQQKLYQPYIYATVAGHEAIAPMVALGCGVAFLPKVVVENCPERIQQRIIEWPTNAITCFDIGVCVQKKQLANKIIAAFWQKLDCVD</sequence>
<proteinExistence type="inferred from homology"/>
<keyword evidence="2" id="KW-0805">Transcription regulation</keyword>
<dbReference type="SUPFAM" id="SSF46785">
    <property type="entry name" value="Winged helix' DNA-binding domain"/>
    <property type="match status" value="1"/>
</dbReference>
<dbReference type="GO" id="GO:0003700">
    <property type="term" value="F:DNA-binding transcription factor activity"/>
    <property type="evidence" value="ECO:0007669"/>
    <property type="project" value="InterPro"/>
</dbReference>
<dbReference type="PROSITE" id="PS50931">
    <property type="entry name" value="HTH_LYSR"/>
    <property type="match status" value="1"/>
</dbReference>
<dbReference type="AlphaFoldDB" id="A0AB94IDW5"/>
<dbReference type="InterPro" id="IPR036388">
    <property type="entry name" value="WH-like_DNA-bd_sf"/>
</dbReference>
<dbReference type="Pfam" id="PF00126">
    <property type="entry name" value="HTH_1"/>
    <property type="match status" value="1"/>
</dbReference>
<dbReference type="InterPro" id="IPR005119">
    <property type="entry name" value="LysR_subst-bd"/>
</dbReference>
<accession>A0AB94IDW5</accession>
<dbReference type="Pfam" id="PF03466">
    <property type="entry name" value="LysR_substrate"/>
    <property type="match status" value="1"/>
</dbReference>
<dbReference type="SUPFAM" id="SSF53850">
    <property type="entry name" value="Periplasmic binding protein-like II"/>
    <property type="match status" value="1"/>
</dbReference>
<dbReference type="FunFam" id="1.10.10.10:FF:000001">
    <property type="entry name" value="LysR family transcriptional regulator"/>
    <property type="match status" value="1"/>
</dbReference>
<comment type="caution">
    <text evidence="6">The sequence shown here is derived from an EMBL/GenBank/DDBJ whole genome shotgun (WGS) entry which is preliminary data.</text>
</comment>
<comment type="similarity">
    <text evidence="1">Belongs to the LysR transcriptional regulatory family.</text>
</comment>
<dbReference type="Proteomes" id="UP000506160">
    <property type="component" value="Unassembled WGS sequence"/>
</dbReference>
<name>A0AB94IDW5_9GAMM</name>
<evidence type="ECO:0000256" key="2">
    <source>
        <dbReference type="ARBA" id="ARBA00023015"/>
    </source>
</evidence>
<dbReference type="PANTHER" id="PTHR30126">
    <property type="entry name" value="HTH-TYPE TRANSCRIPTIONAL REGULATOR"/>
    <property type="match status" value="1"/>
</dbReference>
<keyword evidence="4" id="KW-0804">Transcription</keyword>
<evidence type="ECO:0000313" key="7">
    <source>
        <dbReference type="Proteomes" id="UP000506160"/>
    </source>
</evidence>
<dbReference type="Gene3D" id="3.40.190.10">
    <property type="entry name" value="Periplasmic binding protein-like II"/>
    <property type="match status" value="2"/>
</dbReference>
<dbReference type="PANTHER" id="PTHR30126:SF81">
    <property type="entry name" value="HTH-TYPE TRANSCRIPTIONAL REGULATOR ILVY"/>
    <property type="match status" value="1"/>
</dbReference>
<organism evidence="6 7">
    <name type="scientific">Candidatus Schmidhempelia bombi str. Bimp</name>
    <dbReference type="NCBI Taxonomy" id="1387197"/>
    <lineage>
        <taxon>Bacteria</taxon>
        <taxon>Pseudomonadati</taxon>
        <taxon>Pseudomonadota</taxon>
        <taxon>Gammaproteobacteria</taxon>
        <taxon>Orbales</taxon>
        <taxon>Orbaceae</taxon>
        <taxon>Candidatus Schmidhempelia</taxon>
    </lineage>
</organism>
<evidence type="ECO:0000256" key="3">
    <source>
        <dbReference type="ARBA" id="ARBA00023125"/>
    </source>
</evidence>
<dbReference type="RefSeq" id="WP_024495628.1">
    <property type="nucleotide sequence ID" value="NZ_AWGA01000024.1"/>
</dbReference>
<evidence type="ECO:0000256" key="4">
    <source>
        <dbReference type="ARBA" id="ARBA00023163"/>
    </source>
</evidence>
<dbReference type="InterPro" id="IPR036390">
    <property type="entry name" value="WH_DNA-bd_sf"/>
</dbReference>
<dbReference type="NCBIfam" id="NF008722">
    <property type="entry name" value="PRK11716.1"/>
    <property type="match status" value="1"/>
</dbReference>
<feature type="domain" description="HTH lysR-type" evidence="5">
    <location>
        <begin position="1"/>
        <end position="58"/>
    </location>
</feature>
<evidence type="ECO:0000259" key="5">
    <source>
        <dbReference type="PROSITE" id="PS50931"/>
    </source>
</evidence>
<dbReference type="InterPro" id="IPR000847">
    <property type="entry name" value="LysR_HTH_N"/>
</dbReference>
<protein>
    <submittedName>
        <fullName evidence="6">HTH-type transcriptional activator IlvY</fullName>
    </submittedName>
</protein>